<protein>
    <submittedName>
        <fullName evidence="1">Uncharacterized protein</fullName>
    </submittedName>
</protein>
<proteinExistence type="predicted"/>
<keyword evidence="2" id="KW-1185">Reference proteome</keyword>
<dbReference type="AlphaFoldDB" id="A0A1A8XWC6"/>
<sequence length="52" mass="6038">MAAYTAEVLWFRSGQKFVDNRYSRSAKGVSFVVQKSAKGVSFELFLRNSMRW</sequence>
<dbReference type="RefSeq" id="WP_186411446.1">
    <property type="nucleotide sequence ID" value="NZ_FLQY01000224.1"/>
</dbReference>
<gene>
    <name evidence="1" type="ORF">PROAA_300007</name>
</gene>
<reference evidence="1 2" key="1">
    <citation type="submission" date="2016-06" db="EMBL/GenBank/DDBJ databases">
        <authorList>
            <person name="Kjaerup R.B."/>
            <person name="Dalgaard T.S."/>
            <person name="Juul-Madsen H.R."/>
        </authorList>
    </citation>
    <scope>NUCLEOTIDE SEQUENCE [LARGE SCALE GENOMIC DNA]</scope>
    <source>
        <strain evidence="1">2</strain>
    </source>
</reference>
<accession>A0A1A8XWC6</accession>
<evidence type="ECO:0000313" key="1">
    <source>
        <dbReference type="EMBL" id="SBT09016.1"/>
    </source>
</evidence>
<evidence type="ECO:0000313" key="2">
    <source>
        <dbReference type="Proteomes" id="UP000199600"/>
    </source>
</evidence>
<dbReference type="EMBL" id="FLQY01000224">
    <property type="protein sequence ID" value="SBT09016.1"/>
    <property type="molecule type" value="Genomic_DNA"/>
</dbReference>
<organism evidence="1 2">
    <name type="scientific">Candidatus Propionivibrio aalborgensis</name>
    <dbReference type="NCBI Taxonomy" id="1860101"/>
    <lineage>
        <taxon>Bacteria</taxon>
        <taxon>Pseudomonadati</taxon>
        <taxon>Pseudomonadota</taxon>
        <taxon>Betaproteobacteria</taxon>
        <taxon>Rhodocyclales</taxon>
        <taxon>Rhodocyclaceae</taxon>
        <taxon>Propionivibrio</taxon>
    </lineage>
</organism>
<name>A0A1A8XWC6_9RHOO</name>
<dbReference type="Proteomes" id="UP000199600">
    <property type="component" value="Unassembled WGS sequence"/>
</dbReference>